<keyword evidence="2 5" id="KW-1133">Transmembrane helix</keyword>
<dbReference type="Proteomes" id="UP000054053">
    <property type="component" value="Unassembled WGS sequence"/>
</dbReference>
<evidence type="ECO:0000256" key="3">
    <source>
        <dbReference type="ARBA" id="ARBA00023136"/>
    </source>
</evidence>
<feature type="region of interest" description="Disordered" evidence="4">
    <location>
        <begin position="1"/>
        <end position="30"/>
    </location>
</feature>
<gene>
    <name evidence="6" type="ORF">UVI_02017680</name>
</gene>
<sequence length="100" mass="10645">MDVDATLPEGASVRAQDTPGEQDAGRQRTGSGFTPLLRVFRYTDARGWALNAVALAAMVGSGTALPLMDLVFGGFVNVFDRFVAGKLSPDTFMAEVGRYT</sequence>
<evidence type="ECO:0000256" key="4">
    <source>
        <dbReference type="SAM" id="MobiDB-lite"/>
    </source>
</evidence>
<dbReference type="AlphaFoldDB" id="A0A1B5KS35"/>
<evidence type="ECO:0000256" key="1">
    <source>
        <dbReference type="ARBA" id="ARBA00022692"/>
    </source>
</evidence>
<keyword evidence="3 5" id="KW-0472">Membrane</keyword>
<dbReference type="EMBL" id="BBTG02000007">
    <property type="protein sequence ID" value="GAO13662.1"/>
    <property type="molecule type" value="Genomic_DNA"/>
</dbReference>
<comment type="caution">
    <text evidence="6">The sequence shown here is derived from an EMBL/GenBank/DDBJ whole genome shotgun (WGS) entry which is preliminary data.</text>
</comment>
<proteinExistence type="predicted"/>
<name>A0A1B5KS35_USTVR</name>
<protein>
    <submittedName>
        <fullName evidence="6">Uncharacterized protein</fullName>
    </submittedName>
</protein>
<reference evidence="7" key="1">
    <citation type="journal article" date="2016" name="Genome Announc.">
        <title>Genome sequence of Ustilaginoidea virens IPU010, a rice pathogenic fungus causing false smut.</title>
        <authorList>
            <person name="Kumagai T."/>
            <person name="Ishii T."/>
            <person name="Terai G."/>
            <person name="Umemura M."/>
            <person name="Machida M."/>
            <person name="Asai K."/>
        </authorList>
    </citation>
    <scope>NUCLEOTIDE SEQUENCE [LARGE SCALE GENOMIC DNA]</scope>
    <source>
        <strain evidence="7">IPU010</strain>
    </source>
</reference>
<evidence type="ECO:0000313" key="6">
    <source>
        <dbReference type="EMBL" id="GAO13662.1"/>
    </source>
</evidence>
<dbReference type="GO" id="GO:0016020">
    <property type="term" value="C:membrane"/>
    <property type="evidence" value="ECO:0007669"/>
    <property type="project" value="InterPro"/>
</dbReference>
<evidence type="ECO:0000313" key="7">
    <source>
        <dbReference type="Proteomes" id="UP000054053"/>
    </source>
</evidence>
<dbReference type="InterPro" id="IPR036640">
    <property type="entry name" value="ABC1_TM_sf"/>
</dbReference>
<dbReference type="GO" id="GO:0005524">
    <property type="term" value="F:ATP binding"/>
    <property type="evidence" value="ECO:0007669"/>
    <property type="project" value="InterPro"/>
</dbReference>
<dbReference type="Gene3D" id="1.20.1560.10">
    <property type="entry name" value="ABC transporter type 1, transmembrane domain"/>
    <property type="match status" value="1"/>
</dbReference>
<keyword evidence="1 5" id="KW-0812">Transmembrane</keyword>
<organism evidence="6 7">
    <name type="scientific">Ustilaginoidea virens</name>
    <name type="common">Rice false smut fungus</name>
    <name type="synonym">Villosiclava virens</name>
    <dbReference type="NCBI Taxonomy" id="1159556"/>
    <lineage>
        <taxon>Eukaryota</taxon>
        <taxon>Fungi</taxon>
        <taxon>Dikarya</taxon>
        <taxon>Ascomycota</taxon>
        <taxon>Pezizomycotina</taxon>
        <taxon>Sordariomycetes</taxon>
        <taxon>Hypocreomycetidae</taxon>
        <taxon>Hypocreales</taxon>
        <taxon>Clavicipitaceae</taxon>
        <taxon>Ustilaginoidea</taxon>
    </lineage>
</organism>
<evidence type="ECO:0000256" key="2">
    <source>
        <dbReference type="ARBA" id="ARBA00022989"/>
    </source>
</evidence>
<feature type="transmembrane region" description="Helical" evidence="5">
    <location>
        <begin position="48"/>
        <end position="68"/>
    </location>
</feature>
<accession>A0A1B5KS35</accession>
<evidence type="ECO:0000256" key="5">
    <source>
        <dbReference type="SAM" id="Phobius"/>
    </source>
</evidence>